<accession>E7N597</accession>
<dbReference type="InterPro" id="IPR054266">
    <property type="entry name" value="DUF6997"/>
</dbReference>
<dbReference type="InterPro" id="IPR055650">
    <property type="entry name" value="DUF7226"/>
</dbReference>
<gene>
    <name evidence="4" type="ORF">HMPREF9555_02192</name>
</gene>
<name>E7N597_9FIRM</name>
<dbReference type="RefSeq" id="WP_009350839.1">
    <property type="nucleotide sequence ID" value="NZ_GL638158.1"/>
</dbReference>
<keyword evidence="5" id="KW-1185">Reference proteome</keyword>
<dbReference type="Pfam" id="PF22518">
    <property type="entry name" value="DUF6997"/>
    <property type="match status" value="1"/>
</dbReference>
<feature type="domain" description="DUF7226" evidence="3">
    <location>
        <begin position="289"/>
        <end position="429"/>
    </location>
</feature>
<sequence length="430" mass="49570">MSNKSRSVNDIAWASLFDKYDILEQIRQTGVFEISAAQIKEIREPRLMVKFDHSVNLPNIFSENNLAILPITRGNYIISSFKAYHTFEDTPSPMIKLTLPPHLQSLEENHIPSEAIALNCATAAGIMADFLDDEYLVPTVSGRMGSGQFSFNITNSMNRSTFYLSVNNAQIEIDAAYEGINGLALIEAKRDLSEDFLIRQLYYPYRVWKDKITKPVRPIFFVYSNGIFHLYEYVFQEPHNYNSLTLVNRKKYTIEDTAITVADIESILTSTRVLREPNISFPQADSFARIINLCELLGERELSRDEVTSSYAFNERQTNYYTDAARYLGLLEKRKENTMPYYSLTRKGRTILCQSFKKRQLSYVDCILSHQVFNAVLRQYFATGNMPVADKIINIMQNSGIYGIESESTFERRSSTVRSWVYWIINLINE</sequence>
<comment type="caution">
    <text evidence="4">The sequence shown here is derived from an EMBL/GenBank/DDBJ whole genome shotgun (WGS) entry which is preliminary data.</text>
</comment>
<proteinExistence type="predicted"/>
<dbReference type="EMBL" id="AECV01000063">
    <property type="protein sequence ID" value="EFW28671.1"/>
    <property type="molecule type" value="Genomic_DNA"/>
</dbReference>
<feature type="domain" description="DUF6996" evidence="1">
    <location>
        <begin position="10"/>
        <end position="78"/>
    </location>
</feature>
<reference evidence="4 5" key="1">
    <citation type="submission" date="2010-08" db="EMBL/GenBank/DDBJ databases">
        <authorList>
            <person name="Weinstock G."/>
            <person name="Sodergren E."/>
            <person name="Clifton S."/>
            <person name="Fulton L."/>
            <person name="Fulton B."/>
            <person name="Courtney L."/>
            <person name="Fronick C."/>
            <person name="Harrison M."/>
            <person name="Strong C."/>
            <person name="Farmer C."/>
            <person name="Delahaunty K."/>
            <person name="Markovic C."/>
            <person name="Hall O."/>
            <person name="Minx P."/>
            <person name="Tomlinson C."/>
            <person name="Mitreva M."/>
            <person name="Hou S."/>
            <person name="Chen J."/>
            <person name="Wollam A."/>
            <person name="Pepin K.H."/>
            <person name="Johnson M."/>
            <person name="Bhonagiri V."/>
            <person name="Zhang X."/>
            <person name="Suruliraj S."/>
            <person name="Warren W."/>
            <person name="Chinwalla A."/>
            <person name="Mardis E.R."/>
            <person name="Wilson R.K."/>
        </authorList>
    </citation>
    <scope>NUCLEOTIDE SEQUENCE [LARGE SCALE GENOMIC DNA]</scope>
    <source>
        <strain evidence="4 5">F0399</strain>
    </source>
</reference>
<dbReference type="AlphaFoldDB" id="E7N597"/>
<dbReference type="STRING" id="749551.HMPREF9555_02192"/>
<organism evidence="4 5">
    <name type="scientific">Selenomonas artemidis F0399</name>
    <dbReference type="NCBI Taxonomy" id="749551"/>
    <lineage>
        <taxon>Bacteria</taxon>
        <taxon>Bacillati</taxon>
        <taxon>Bacillota</taxon>
        <taxon>Negativicutes</taxon>
        <taxon>Selenomonadales</taxon>
        <taxon>Selenomonadaceae</taxon>
        <taxon>Selenomonas</taxon>
    </lineage>
</organism>
<evidence type="ECO:0000313" key="5">
    <source>
        <dbReference type="Proteomes" id="UP000004633"/>
    </source>
</evidence>
<evidence type="ECO:0000259" key="1">
    <source>
        <dbReference type="Pfam" id="PF22515"/>
    </source>
</evidence>
<evidence type="ECO:0000259" key="2">
    <source>
        <dbReference type="Pfam" id="PF22518"/>
    </source>
</evidence>
<protein>
    <submittedName>
        <fullName evidence="4">Uncharacterized protein</fullName>
    </submittedName>
</protein>
<dbReference type="Proteomes" id="UP000004633">
    <property type="component" value="Unassembled WGS sequence"/>
</dbReference>
<evidence type="ECO:0000259" key="3">
    <source>
        <dbReference type="Pfam" id="PF23871"/>
    </source>
</evidence>
<dbReference type="Pfam" id="PF22515">
    <property type="entry name" value="DUF6996"/>
    <property type="match status" value="1"/>
</dbReference>
<dbReference type="InterPro" id="IPR054265">
    <property type="entry name" value="DUF6996"/>
</dbReference>
<feature type="domain" description="DUF6997" evidence="2">
    <location>
        <begin position="80"/>
        <end position="253"/>
    </location>
</feature>
<dbReference type="HOGENOM" id="CLU_656773_0_0_9"/>
<dbReference type="Pfam" id="PF23871">
    <property type="entry name" value="DUF7226"/>
    <property type="match status" value="1"/>
</dbReference>
<evidence type="ECO:0000313" key="4">
    <source>
        <dbReference type="EMBL" id="EFW28671.1"/>
    </source>
</evidence>